<accession>A0A6H5GKX9</accession>
<keyword evidence="2" id="KW-0472">Membrane</keyword>
<dbReference type="InterPro" id="IPR052808">
    <property type="entry name" value="GPCR_Mth-like"/>
</dbReference>
<sequence length="546" mass="60459">MFFIFVQSEISCRMHNFRLIGRGLEQISDKSVSAVADSDLDDFRIASFSVSGGRSDRRDVPAARRAARRRGARPRRRRCRPAERVFSLGPTCVRDVPISDASAGDRAMRRLLVLLIATAAAQQVVINRCCPEDHVLDGGGEKCTPMPTEPWAPAVYSPERGGFLDPGTVPEDWRYTVSRPTSCGDPEFLVTKRNQLPPFVVIPSGQLLRSANIEAPVPRDSYCLDYRGALVCGADFAEGDKIAVPKCCGADGAYSEKNASCVLLLERQQAEFSAEFKWEHRFPECNETEVGYTILGKLNISHWLSSNGSLSDDRGRRLANSEFCLEKIRELPDDPVHVFGCPSAGGPLLTSSGAGEHDIRFTIYPIGMFLSVFFLAVTLVASCLLPSTYIIPMSQRWRSRCISSSWLRSFGSTPCASTFGGLLGESFQNLQHQLKMSKLGGNCVGQFETNICPNESFTILHDLNCRGQILVYDHRYSESNFQDRLFTVGPGTRSLPIPLIQVLDRFLGLHPYTQGLCALPTRPGRIAVVERPESLLYSYCKVILLL</sequence>
<evidence type="ECO:0000256" key="2">
    <source>
        <dbReference type="SAM" id="Phobius"/>
    </source>
</evidence>
<feature type="compositionally biased region" description="Basic residues" evidence="1">
    <location>
        <begin position="65"/>
        <end position="76"/>
    </location>
</feature>
<evidence type="ECO:0000313" key="3">
    <source>
        <dbReference type="EMBL" id="CAB0004677.1"/>
    </source>
</evidence>
<dbReference type="OrthoDB" id="8191206at2759"/>
<keyword evidence="4" id="KW-1185">Reference proteome</keyword>
<dbReference type="AlphaFoldDB" id="A0A6H5GKX9"/>
<protein>
    <recommendedName>
        <fullName evidence="5">Methuselah N-terminal domain-containing protein</fullName>
    </recommendedName>
</protein>
<name>A0A6H5GKX9_9HEMI</name>
<dbReference type="Proteomes" id="UP000479000">
    <property type="component" value="Unassembled WGS sequence"/>
</dbReference>
<feature type="region of interest" description="Disordered" evidence="1">
    <location>
        <begin position="53"/>
        <end position="76"/>
    </location>
</feature>
<dbReference type="EMBL" id="CADCXU010015130">
    <property type="protein sequence ID" value="CAB0004677.1"/>
    <property type="molecule type" value="Genomic_DNA"/>
</dbReference>
<dbReference type="PANTHER" id="PTHR46953">
    <property type="entry name" value="G-PROTEIN COUPLED RECEPTOR MTH-LIKE 1-RELATED"/>
    <property type="match status" value="1"/>
</dbReference>
<keyword evidence="2" id="KW-1133">Transmembrane helix</keyword>
<evidence type="ECO:0008006" key="5">
    <source>
        <dbReference type="Google" id="ProtNLM"/>
    </source>
</evidence>
<evidence type="ECO:0000256" key="1">
    <source>
        <dbReference type="SAM" id="MobiDB-lite"/>
    </source>
</evidence>
<dbReference type="PANTHER" id="PTHR46953:SF1">
    <property type="entry name" value="G-PROTEIN COUPLED RECEPTOR MTH-LIKE 1-RELATED"/>
    <property type="match status" value="1"/>
</dbReference>
<gene>
    <name evidence="3" type="ORF">NTEN_LOCUS10154</name>
</gene>
<evidence type="ECO:0000313" key="4">
    <source>
        <dbReference type="Proteomes" id="UP000479000"/>
    </source>
</evidence>
<feature type="transmembrane region" description="Helical" evidence="2">
    <location>
        <begin position="366"/>
        <end position="391"/>
    </location>
</feature>
<keyword evidence="2" id="KW-0812">Transmembrane</keyword>
<reference evidence="3 4" key="1">
    <citation type="submission" date="2020-02" db="EMBL/GenBank/DDBJ databases">
        <authorList>
            <person name="Ferguson B K."/>
        </authorList>
    </citation>
    <scope>NUCLEOTIDE SEQUENCE [LARGE SCALE GENOMIC DNA]</scope>
</reference>
<proteinExistence type="predicted"/>
<organism evidence="3 4">
    <name type="scientific">Nesidiocoris tenuis</name>
    <dbReference type="NCBI Taxonomy" id="355587"/>
    <lineage>
        <taxon>Eukaryota</taxon>
        <taxon>Metazoa</taxon>
        <taxon>Ecdysozoa</taxon>
        <taxon>Arthropoda</taxon>
        <taxon>Hexapoda</taxon>
        <taxon>Insecta</taxon>
        <taxon>Pterygota</taxon>
        <taxon>Neoptera</taxon>
        <taxon>Paraneoptera</taxon>
        <taxon>Hemiptera</taxon>
        <taxon>Heteroptera</taxon>
        <taxon>Panheteroptera</taxon>
        <taxon>Cimicomorpha</taxon>
        <taxon>Miridae</taxon>
        <taxon>Dicyphina</taxon>
        <taxon>Nesidiocoris</taxon>
    </lineage>
</organism>